<evidence type="ECO:0000256" key="9">
    <source>
        <dbReference type="ARBA" id="ARBA00022777"/>
    </source>
</evidence>
<dbReference type="Pfam" id="PF00990">
    <property type="entry name" value="GGDEF"/>
    <property type="match status" value="1"/>
</dbReference>
<dbReference type="FunFam" id="3.30.70.270:FF:000001">
    <property type="entry name" value="Diguanylate cyclase domain protein"/>
    <property type="match status" value="1"/>
</dbReference>
<dbReference type="GO" id="GO:0016301">
    <property type="term" value="F:kinase activity"/>
    <property type="evidence" value="ECO:0007669"/>
    <property type="project" value="UniProtKB-KW"/>
</dbReference>
<dbReference type="NCBIfam" id="TIGR00254">
    <property type="entry name" value="GGDEF"/>
    <property type="match status" value="1"/>
</dbReference>
<evidence type="ECO:0000256" key="8">
    <source>
        <dbReference type="ARBA" id="ARBA00022741"/>
    </source>
</evidence>
<evidence type="ECO:0000259" key="14">
    <source>
        <dbReference type="PROSITE" id="PS50887"/>
    </source>
</evidence>
<dbReference type="EMBL" id="FOWX01000005">
    <property type="protein sequence ID" value="SFP15102.1"/>
    <property type="molecule type" value="Genomic_DNA"/>
</dbReference>
<dbReference type="SMART" id="SM00267">
    <property type="entry name" value="GGDEF"/>
    <property type="match status" value="1"/>
</dbReference>
<proteinExistence type="predicted"/>
<dbReference type="PROSITE" id="PS50112">
    <property type="entry name" value="PAS"/>
    <property type="match status" value="1"/>
</dbReference>
<dbReference type="AlphaFoldDB" id="A0A1I5N0H6"/>
<evidence type="ECO:0000313" key="16">
    <source>
        <dbReference type="Proteomes" id="UP000198784"/>
    </source>
</evidence>
<dbReference type="RefSeq" id="WP_090498707.1">
    <property type="nucleotide sequence ID" value="NZ_FOWX01000005.1"/>
</dbReference>
<dbReference type="InterPro" id="IPR013656">
    <property type="entry name" value="PAS_4"/>
</dbReference>
<comment type="subcellular location">
    <subcellularLocation>
        <location evidence="2">Cell inner membrane</location>
        <topology evidence="2">Multi-pass membrane protein</topology>
    </subcellularLocation>
</comment>
<keyword evidence="9" id="KW-0418">Kinase</keyword>
<feature type="domain" description="PAC" evidence="13">
    <location>
        <begin position="210"/>
        <end position="262"/>
    </location>
</feature>
<dbReference type="SUPFAM" id="SSF55785">
    <property type="entry name" value="PYP-like sensor domain (PAS domain)"/>
    <property type="match status" value="2"/>
</dbReference>
<evidence type="ECO:0000256" key="4">
    <source>
        <dbReference type="ARBA" id="ARBA00022519"/>
    </source>
</evidence>
<keyword evidence="11" id="KW-0472">Membrane</keyword>
<evidence type="ECO:0000256" key="3">
    <source>
        <dbReference type="ARBA" id="ARBA00022475"/>
    </source>
</evidence>
<keyword evidence="10" id="KW-1133">Transmembrane helix</keyword>
<evidence type="ECO:0000256" key="7">
    <source>
        <dbReference type="ARBA" id="ARBA00022737"/>
    </source>
</evidence>
<dbReference type="PANTHER" id="PTHR46663">
    <property type="entry name" value="DIGUANYLATE CYCLASE DGCT-RELATED"/>
    <property type="match status" value="1"/>
</dbReference>
<dbReference type="InterPro" id="IPR013655">
    <property type="entry name" value="PAS_fold_3"/>
</dbReference>
<dbReference type="CDD" id="cd00130">
    <property type="entry name" value="PAS"/>
    <property type="match status" value="1"/>
</dbReference>
<evidence type="ECO:0000259" key="13">
    <source>
        <dbReference type="PROSITE" id="PS50113"/>
    </source>
</evidence>
<dbReference type="InterPro" id="IPR000014">
    <property type="entry name" value="PAS"/>
</dbReference>
<dbReference type="FunFam" id="2.10.70.100:FF:000001">
    <property type="entry name" value="Sensory transduction histidine kinase"/>
    <property type="match status" value="1"/>
</dbReference>
<organism evidence="15 16">
    <name type="scientific">Pseudomonas borbori</name>
    <dbReference type="NCBI Taxonomy" id="289003"/>
    <lineage>
        <taxon>Bacteria</taxon>
        <taxon>Pseudomonadati</taxon>
        <taxon>Pseudomonadota</taxon>
        <taxon>Gammaproteobacteria</taxon>
        <taxon>Pseudomonadales</taxon>
        <taxon>Pseudomonadaceae</taxon>
        <taxon>Pseudomonas</taxon>
    </lineage>
</organism>
<dbReference type="InterPro" id="IPR029787">
    <property type="entry name" value="Nucleotide_cyclase"/>
</dbReference>
<keyword evidence="16" id="KW-1185">Reference proteome</keyword>
<dbReference type="GO" id="GO:0000166">
    <property type="term" value="F:nucleotide binding"/>
    <property type="evidence" value="ECO:0007669"/>
    <property type="project" value="UniProtKB-KW"/>
</dbReference>
<feature type="domain" description="GGDEF" evidence="14">
    <location>
        <begin position="294"/>
        <end position="431"/>
    </location>
</feature>
<dbReference type="CDD" id="cd01949">
    <property type="entry name" value="GGDEF"/>
    <property type="match status" value="1"/>
</dbReference>
<dbReference type="Gene3D" id="3.30.70.270">
    <property type="match status" value="1"/>
</dbReference>
<dbReference type="GO" id="GO:0005886">
    <property type="term" value="C:plasma membrane"/>
    <property type="evidence" value="ECO:0007669"/>
    <property type="project" value="UniProtKB-SubCell"/>
</dbReference>
<dbReference type="PANTHER" id="PTHR46663:SF2">
    <property type="entry name" value="GGDEF DOMAIN-CONTAINING PROTEIN"/>
    <property type="match status" value="1"/>
</dbReference>
<dbReference type="InterPro" id="IPR000160">
    <property type="entry name" value="GGDEF_dom"/>
</dbReference>
<comment type="cofactor">
    <cofactor evidence="1">
        <name>Mg(2+)</name>
        <dbReference type="ChEBI" id="CHEBI:18420"/>
    </cofactor>
</comment>
<evidence type="ECO:0000259" key="12">
    <source>
        <dbReference type="PROSITE" id="PS50112"/>
    </source>
</evidence>
<dbReference type="Proteomes" id="UP000198784">
    <property type="component" value="Unassembled WGS sequence"/>
</dbReference>
<protein>
    <submittedName>
        <fullName evidence="15">PAS domain S-box-containing protein/diguanylate cyclase (GGDEF) domain-containing protein</fullName>
    </submittedName>
</protein>
<keyword evidence="7" id="KW-0677">Repeat</keyword>
<dbReference type="SMART" id="SM00091">
    <property type="entry name" value="PAS"/>
    <property type="match status" value="2"/>
</dbReference>
<keyword evidence="3" id="KW-1003">Cell membrane</keyword>
<dbReference type="NCBIfam" id="TIGR00229">
    <property type="entry name" value="sensory_box"/>
    <property type="match status" value="1"/>
</dbReference>
<evidence type="ECO:0000256" key="10">
    <source>
        <dbReference type="ARBA" id="ARBA00022989"/>
    </source>
</evidence>
<keyword evidence="8" id="KW-0547">Nucleotide-binding</keyword>
<dbReference type="SMART" id="SM00086">
    <property type="entry name" value="PAC"/>
    <property type="match status" value="1"/>
</dbReference>
<evidence type="ECO:0000313" key="15">
    <source>
        <dbReference type="EMBL" id="SFP15102.1"/>
    </source>
</evidence>
<sequence length="445" mass="48613">MLATSLAIIAALLSVSPTLLLSRRLRRAKQQLAQHQALLDARPEGLLLVDRDGHISVHNAAAARLLDHPAATLLGTPLQRWLPPAGEHAATPARQPIPADGRQSLLDISRVPAAAHGHAVVLTRAPAVLDDPVEDAERFKRSQYFARIGTWDWSIDSDTLYWSEAIYGMFGFKLGEVTPSYALFCACVHPDDRERVRAGELRCIETGHNHDEEYRVVWPDGSIHWLRETGNVVKDAKGQPIRMMGVVRDISEEKASVNQLEKMARHDPLTGLPNRLLLEEALTQALARARRNATRVALVFIDLNGFKQINDSYGHAVGDQVLVGTAQRLQQTLRESDMVARLGGDEFVVVIEGLTLGRSLHDEAQMIGEKILQQLAQPIGLGAASLQVGASLGIALYPEHGPNIDSLIHIADQAMYAAKRHGNNQYCLGMTNPGEASPACPTPSL</sequence>
<accession>A0A1I5N0H6</accession>
<dbReference type="SUPFAM" id="SSF55073">
    <property type="entry name" value="Nucleotide cyclase"/>
    <property type="match status" value="1"/>
</dbReference>
<dbReference type="InterPro" id="IPR001610">
    <property type="entry name" value="PAC"/>
</dbReference>
<evidence type="ECO:0000256" key="1">
    <source>
        <dbReference type="ARBA" id="ARBA00001946"/>
    </source>
</evidence>
<dbReference type="STRING" id="289003.SAMN05216190_105193"/>
<dbReference type="PROSITE" id="PS50887">
    <property type="entry name" value="GGDEF"/>
    <property type="match status" value="1"/>
</dbReference>
<evidence type="ECO:0000256" key="11">
    <source>
        <dbReference type="ARBA" id="ARBA00023136"/>
    </source>
</evidence>
<keyword evidence="5" id="KW-0808">Transferase</keyword>
<evidence type="ECO:0000256" key="5">
    <source>
        <dbReference type="ARBA" id="ARBA00022679"/>
    </source>
</evidence>
<dbReference type="Pfam" id="PF08448">
    <property type="entry name" value="PAS_4"/>
    <property type="match status" value="1"/>
</dbReference>
<evidence type="ECO:0000256" key="6">
    <source>
        <dbReference type="ARBA" id="ARBA00022692"/>
    </source>
</evidence>
<dbReference type="InterPro" id="IPR052163">
    <property type="entry name" value="DGC-Regulatory_Protein"/>
</dbReference>
<dbReference type="InterPro" id="IPR043128">
    <property type="entry name" value="Rev_trsase/Diguanyl_cyclase"/>
</dbReference>
<dbReference type="Gene3D" id="3.30.450.20">
    <property type="entry name" value="PAS domain"/>
    <property type="match status" value="2"/>
</dbReference>
<dbReference type="PROSITE" id="PS50113">
    <property type="entry name" value="PAC"/>
    <property type="match status" value="1"/>
</dbReference>
<dbReference type="OrthoDB" id="9812260at2"/>
<dbReference type="Pfam" id="PF08447">
    <property type="entry name" value="PAS_3"/>
    <property type="match status" value="1"/>
</dbReference>
<evidence type="ECO:0000256" key="2">
    <source>
        <dbReference type="ARBA" id="ARBA00004429"/>
    </source>
</evidence>
<dbReference type="InterPro" id="IPR035965">
    <property type="entry name" value="PAS-like_dom_sf"/>
</dbReference>
<gene>
    <name evidence="15" type="ORF">SAMN05216190_105193</name>
</gene>
<keyword evidence="4" id="KW-0997">Cell inner membrane</keyword>
<dbReference type="InterPro" id="IPR000700">
    <property type="entry name" value="PAS-assoc_C"/>
</dbReference>
<name>A0A1I5N0H6_9PSED</name>
<feature type="domain" description="PAS" evidence="12">
    <location>
        <begin position="156"/>
        <end position="207"/>
    </location>
</feature>
<reference evidence="16" key="1">
    <citation type="submission" date="2016-10" db="EMBL/GenBank/DDBJ databases">
        <authorList>
            <person name="Varghese N."/>
            <person name="Submissions S."/>
        </authorList>
    </citation>
    <scope>NUCLEOTIDE SEQUENCE [LARGE SCALE GENOMIC DNA]</scope>
    <source>
        <strain evidence="16">DSM 17834</strain>
    </source>
</reference>
<keyword evidence="6" id="KW-0812">Transmembrane</keyword>
<dbReference type="Gene3D" id="2.10.70.100">
    <property type="match status" value="1"/>
</dbReference>